<dbReference type="EMBL" id="CP002801">
    <property type="protein sequence ID" value="AEH09885.1"/>
    <property type="molecule type" value="Genomic_DNA"/>
</dbReference>
<dbReference type="RefSeq" id="WP_013873803.1">
    <property type="nucleotide sequence ID" value="NC_015656.1"/>
</dbReference>
<evidence type="ECO:0000259" key="1">
    <source>
        <dbReference type="Pfam" id="PF12680"/>
    </source>
</evidence>
<dbReference type="HOGENOM" id="CLU_119884_3_0_11"/>
<keyword evidence="3" id="KW-1185">Reference proteome</keyword>
<dbReference type="Gene3D" id="3.10.450.50">
    <property type="match status" value="1"/>
</dbReference>
<proteinExistence type="predicted"/>
<evidence type="ECO:0000313" key="2">
    <source>
        <dbReference type="EMBL" id="AEH09885.1"/>
    </source>
</evidence>
<name>F8B290_9ACTN</name>
<dbReference type="InterPro" id="IPR037401">
    <property type="entry name" value="SnoaL-like"/>
</dbReference>
<dbReference type="Pfam" id="PF12680">
    <property type="entry name" value="SnoaL_2"/>
    <property type="match status" value="1"/>
</dbReference>
<dbReference type="STRING" id="656024.FsymDg_2518"/>
<dbReference type="Proteomes" id="UP000001549">
    <property type="component" value="Chromosome"/>
</dbReference>
<dbReference type="AlphaFoldDB" id="F8B290"/>
<protein>
    <recommendedName>
        <fullName evidence="1">SnoaL-like domain-containing protein</fullName>
    </recommendedName>
</protein>
<evidence type="ECO:0000313" key="3">
    <source>
        <dbReference type="Proteomes" id="UP000001549"/>
    </source>
</evidence>
<sequence>MDPRQTADAVAQAMTSRDHAALMALYAEDIVFSSPVTAVRFTGRAEVGALMSHVLAGFQSWERTFVFTGDDECVFGARGRIGGHDIDLAEHFRLDPDGRVAEISVYGRPLAAIAAVAAPPLAARHGRNRERLVGLISRGLPGALARGDRLITRLAR</sequence>
<gene>
    <name evidence="2" type="ordered locus">FsymDg_2518</name>
</gene>
<dbReference type="InterPro" id="IPR032710">
    <property type="entry name" value="NTF2-like_dom_sf"/>
</dbReference>
<dbReference type="KEGG" id="fsy:FsymDg_2518"/>
<organism evidence="2 3">
    <name type="scientific">Candidatus Protofrankia datiscae</name>
    <dbReference type="NCBI Taxonomy" id="2716812"/>
    <lineage>
        <taxon>Bacteria</taxon>
        <taxon>Bacillati</taxon>
        <taxon>Actinomycetota</taxon>
        <taxon>Actinomycetes</taxon>
        <taxon>Frankiales</taxon>
        <taxon>Frankiaceae</taxon>
        <taxon>Protofrankia</taxon>
    </lineage>
</organism>
<dbReference type="SUPFAM" id="SSF54427">
    <property type="entry name" value="NTF2-like"/>
    <property type="match status" value="1"/>
</dbReference>
<feature type="domain" description="SnoaL-like" evidence="1">
    <location>
        <begin position="10"/>
        <end position="103"/>
    </location>
</feature>
<accession>F8B290</accession>
<reference evidence="2 3" key="1">
    <citation type="submission" date="2011-05" db="EMBL/GenBank/DDBJ databases">
        <title>Complete sequence of chromosome of Frankia symbiont of Datisca glomerata.</title>
        <authorList>
            <consortium name="US DOE Joint Genome Institute"/>
            <person name="Lucas S."/>
            <person name="Han J."/>
            <person name="Lapidus A."/>
            <person name="Cheng J.-F."/>
            <person name="Goodwin L."/>
            <person name="Pitluck S."/>
            <person name="Peters L."/>
            <person name="Mikhailova N."/>
            <person name="Chertkov O."/>
            <person name="Teshima H."/>
            <person name="Han C."/>
            <person name="Tapia R."/>
            <person name="Land M."/>
            <person name="Hauser L."/>
            <person name="Kyrpides N."/>
            <person name="Ivanova N."/>
            <person name="Pagani I."/>
            <person name="Berry A."/>
            <person name="Pawlowski K."/>
            <person name="Persson T."/>
            <person name="Vanden Heuvel B."/>
            <person name="Benson D."/>
            <person name="Woyke T."/>
        </authorList>
    </citation>
    <scope>NUCLEOTIDE SEQUENCE [LARGE SCALE GENOMIC DNA]</scope>
    <source>
        <strain evidence="3">4085684</strain>
    </source>
</reference>